<sequence>MGSIKRVEEESEKIYRVLYNELSKANNIAILSCGNSKGLAQHLFTILKIAKTNMSVFFLDADYAYNILLPYIGEEIDVAILFTDTKSSKCLFRIYQSLLLSGIKTIALVHRILSEEERNIIKRYDEYITVVEIDRDIYRISILHANLRLGLALSKGSSARIERIARELEVASIVEELSKRYYREINELERCRTILYTKSLQSVGEELSEMGFNSIELPLMKNIDTIQKPVLMIYTTVEEHIVNELLMEFMRKGISKEDILSIRINTDPFTAPIYGHILLLLYSYK</sequence>
<dbReference type="BioCyc" id="IAGG583356:GHAH-1359-MONOMER"/>
<organism evidence="1 2">
    <name type="scientific">Ignisphaera aggregans (strain DSM 17230 / JCM 13409 / AQ1.S1)</name>
    <dbReference type="NCBI Taxonomy" id="583356"/>
    <lineage>
        <taxon>Archaea</taxon>
        <taxon>Thermoproteota</taxon>
        <taxon>Thermoprotei</taxon>
        <taxon>Desulfurococcales</taxon>
        <taxon>Desulfurococcaceae</taxon>
        <taxon>Ignisphaera</taxon>
    </lineage>
</organism>
<dbReference type="GO" id="GO:1901135">
    <property type="term" value="P:carbohydrate derivative metabolic process"/>
    <property type="evidence" value="ECO:0007669"/>
    <property type="project" value="InterPro"/>
</dbReference>
<dbReference type="SUPFAM" id="SSF53697">
    <property type="entry name" value="SIS domain"/>
    <property type="match status" value="1"/>
</dbReference>
<name>E0SQ45_IGNAA</name>
<dbReference type="AlphaFoldDB" id="E0SQ45"/>
<gene>
    <name evidence="1" type="ordered locus">Igag_1373</name>
</gene>
<evidence type="ECO:0000313" key="2">
    <source>
        <dbReference type="Proteomes" id="UP000001304"/>
    </source>
</evidence>
<evidence type="ECO:0000313" key="1">
    <source>
        <dbReference type="EMBL" id="ADM28176.1"/>
    </source>
</evidence>
<proteinExistence type="predicted"/>
<dbReference type="Gene3D" id="3.40.50.10490">
    <property type="entry name" value="Glucose-6-phosphate isomerase like protein, domain 1"/>
    <property type="match status" value="1"/>
</dbReference>
<dbReference type="GO" id="GO:0097367">
    <property type="term" value="F:carbohydrate derivative binding"/>
    <property type="evidence" value="ECO:0007669"/>
    <property type="project" value="InterPro"/>
</dbReference>
<dbReference type="HOGENOM" id="CLU_975238_0_0_2"/>
<reference evidence="1 2" key="1">
    <citation type="journal article" date="2010" name="Stand. Genomic Sci.">
        <title>Complete genome sequence of Ignisphaera aggregans type strain (AQ1.S1).</title>
        <authorList>
            <person name="Goker M."/>
            <person name="Held B."/>
            <person name="Lapidus A."/>
            <person name="Nolan M."/>
            <person name="Spring S."/>
            <person name="Yasawong M."/>
            <person name="Lucas S."/>
            <person name="Glavina Del Rio T."/>
            <person name="Tice H."/>
            <person name="Cheng J.F."/>
            <person name="Goodwin L."/>
            <person name="Tapia R."/>
            <person name="Pitluck S."/>
            <person name="Liolios K."/>
            <person name="Ivanova N."/>
            <person name="Mavromatis K."/>
            <person name="Mikhailova N."/>
            <person name="Pati A."/>
            <person name="Chen A."/>
            <person name="Palaniappan K."/>
            <person name="Brambilla E."/>
            <person name="Land M."/>
            <person name="Hauser L."/>
            <person name="Chang Y.J."/>
            <person name="Jeffries C.D."/>
            <person name="Brettin T."/>
            <person name="Detter J.C."/>
            <person name="Han C."/>
            <person name="Rohde M."/>
            <person name="Sikorski J."/>
            <person name="Woyke T."/>
            <person name="Bristow J."/>
            <person name="Eisen J.A."/>
            <person name="Markowitz V."/>
            <person name="Hugenholtz P."/>
            <person name="Kyrpides N.C."/>
            <person name="Klenk H.P."/>
        </authorList>
    </citation>
    <scope>NUCLEOTIDE SEQUENCE [LARGE SCALE GENOMIC DNA]</scope>
    <source>
        <strain evidence="2">DSM 17230 / JCM 13409 / AQ1.S1</strain>
    </source>
</reference>
<dbReference type="EMBL" id="CP002098">
    <property type="protein sequence ID" value="ADM28176.1"/>
    <property type="molecule type" value="Genomic_DNA"/>
</dbReference>
<dbReference type="Proteomes" id="UP000001304">
    <property type="component" value="Chromosome"/>
</dbReference>
<dbReference type="KEGG" id="iag:Igag_1373"/>
<keyword evidence="2" id="KW-1185">Reference proteome</keyword>
<dbReference type="STRING" id="583356.Igag_1373"/>
<protein>
    <submittedName>
        <fullName evidence="1">Uncharacterized protein</fullName>
    </submittedName>
</protein>
<accession>E0SQ45</accession>
<dbReference type="InterPro" id="IPR046348">
    <property type="entry name" value="SIS_dom_sf"/>
</dbReference>